<feature type="domain" description="Tyr recombinase" evidence="6">
    <location>
        <begin position="233"/>
        <end position="419"/>
    </location>
</feature>
<keyword evidence="2" id="KW-0229">DNA integration</keyword>
<evidence type="ECO:0000313" key="8">
    <source>
        <dbReference type="EMBL" id="KLT82699.1"/>
    </source>
</evidence>
<dbReference type="PROSITE" id="PS51900">
    <property type="entry name" value="CB"/>
    <property type="match status" value="1"/>
</dbReference>
<evidence type="ECO:0000256" key="1">
    <source>
        <dbReference type="ARBA" id="ARBA00008857"/>
    </source>
</evidence>
<dbReference type="InterPro" id="IPR050808">
    <property type="entry name" value="Phage_Integrase"/>
</dbReference>
<evidence type="ECO:0000259" key="7">
    <source>
        <dbReference type="PROSITE" id="PS51900"/>
    </source>
</evidence>
<dbReference type="Gene3D" id="1.10.150.130">
    <property type="match status" value="1"/>
</dbReference>
<dbReference type="EMBL" id="JPHZ01000043">
    <property type="protein sequence ID" value="KLT82699.1"/>
    <property type="molecule type" value="Genomic_DNA"/>
</dbReference>
<evidence type="ECO:0000256" key="4">
    <source>
        <dbReference type="ARBA" id="ARBA00023172"/>
    </source>
</evidence>
<dbReference type="InterPro" id="IPR013762">
    <property type="entry name" value="Integrase-like_cat_sf"/>
</dbReference>
<dbReference type="Pfam" id="PF13356">
    <property type="entry name" value="Arm-DNA-bind_3"/>
    <property type="match status" value="1"/>
</dbReference>
<comment type="caution">
    <text evidence="8">The sequence shown here is derived from an EMBL/GenBank/DDBJ whole genome shotgun (WGS) entry which is preliminary data.</text>
</comment>
<name>A0A0J0ZK59_ACIBA</name>
<dbReference type="PANTHER" id="PTHR30629">
    <property type="entry name" value="PROPHAGE INTEGRASE"/>
    <property type="match status" value="1"/>
</dbReference>
<evidence type="ECO:0000313" key="9">
    <source>
        <dbReference type="Proteomes" id="UP000036122"/>
    </source>
</evidence>
<comment type="similarity">
    <text evidence="1">Belongs to the 'phage' integrase family.</text>
</comment>
<proteinExistence type="inferred from homology"/>
<dbReference type="GO" id="GO:0006310">
    <property type="term" value="P:DNA recombination"/>
    <property type="evidence" value="ECO:0007669"/>
    <property type="project" value="UniProtKB-KW"/>
</dbReference>
<evidence type="ECO:0000259" key="6">
    <source>
        <dbReference type="PROSITE" id="PS51898"/>
    </source>
</evidence>
<evidence type="ECO:0000256" key="5">
    <source>
        <dbReference type="PROSITE-ProRule" id="PRU01248"/>
    </source>
</evidence>
<dbReference type="InterPro" id="IPR038488">
    <property type="entry name" value="Integrase_DNA-bd_sf"/>
</dbReference>
<evidence type="ECO:0000256" key="2">
    <source>
        <dbReference type="ARBA" id="ARBA00022908"/>
    </source>
</evidence>
<dbReference type="PANTHER" id="PTHR30629:SF2">
    <property type="entry name" value="PROPHAGE INTEGRASE INTS-RELATED"/>
    <property type="match status" value="1"/>
</dbReference>
<keyword evidence="3 5" id="KW-0238">DNA-binding</keyword>
<gene>
    <name evidence="8" type="ORF">T630_1140</name>
</gene>
<sequence>MYCIVRYCFVLLNLKMAQHIKFTKSVIDSIPLSEEKQIFYRDTVTIGFGLCVGKTKSYFAEKKMPNGKSKRKVIGKHGVYTLEQARTEAKRLLILMDEGVDPVKQKRDLRASAIQNDALQKLVPTLSEAYQYYKLRKKLAETSLIAYDGCIENYFSDWKDLKLDQITSAMIIDRHLKLSKASPSRANLASKFLHALFNHTISRYKDESGNKILNIKNPVVIVKEEKAFNKIKRRKGHVRADQREAWALAVATTYWMGEQNNDFRAYTNQDFLFLLALTGFRRSEAESVEWKNVDLQFGTIKIINTKNHEDLLLPMGDTLWHIMRERKKRAGDNKYVFTDRNGVSHISDRRAARDKVTENSGIEFTFHDLRRTFGTIANSLAIGSYTIKRLINHTTDDDDNDVTDGYIQVSFDDLKKAMNMIEDVIISEPVKALIKSRLYFEKNESRNQAQELINHHIQVLDNFKMAGQILDF</sequence>
<protein>
    <submittedName>
        <fullName evidence="8">Site-specific recombinase, phage integrase family</fullName>
    </submittedName>
</protein>
<dbReference type="InterPro" id="IPR002104">
    <property type="entry name" value="Integrase_catalytic"/>
</dbReference>
<dbReference type="Pfam" id="PF00589">
    <property type="entry name" value="Phage_integrase"/>
    <property type="match status" value="1"/>
</dbReference>
<evidence type="ECO:0000256" key="3">
    <source>
        <dbReference type="ARBA" id="ARBA00023125"/>
    </source>
</evidence>
<dbReference type="InterPro" id="IPR044068">
    <property type="entry name" value="CB"/>
</dbReference>
<dbReference type="Gene3D" id="1.10.443.10">
    <property type="entry name" value="Intergrase catalytic core"/>
    <property type="match status" value="1"/>
</dbReference>
<dbReference type="PATRIC" id="fig|1409923.3.peg.3642"/>
<accession>A0A0J0ZK59</accession>
<dbReference type="GO" id="GO:0015074">
    <property type="term" value="P:DNA integration"/>
    <property type="evidence" value="ECO:0007669"/>
    <property type="project" value="UniProtKB-KW"/>
</dbReference>
<keyword evidence="4" id="KW-0233">DNA recombination</keyword>
<dbReference type="GO" id="GO:0003677">
    <property type="term" value="F:DNA binding"/>
    <property type="evidence" value="ECO:0007669"/>
    <property type="project" value="UniProtKB-UniRule"/>
</dbReference>
<dbReference type="SUPFAM" id="SSF56349">
    <property type="entry name" value="DNA breaking-rejoining enzymes"/>
    <property type="match status" value="1"/>
</dbReference>
<dbReference type="InterPro" id="IPR025166">
    <property type="entry name" value="Integrase_DNA_bind_dom"/>
</dbReference>
<dbReference type="Proteomes" id="UP000036122">
    <property type="component" value="Unassembled WGS sequence"/>
</dbReference>
<reference evidence="8 9" key="1">
    <citation type="submission" date="2014-07" db="EMBL/GenBank/DDBJ databases">
        <authorList>
            <person name="Harkins D.M."/>
            <person name="Lesho E."/>
            <person name="Waterman P.E."/>
            <person name="Chan A."/>
            <person name="Fouts D.E."/>
        </authorList>
    </citation>
    <scope>NUCLEOTIDE SEQUENCE [LARGE SCALE GENOMIC DNA]</scope>
    <source>
        <strain evidence="8 9">MRSN 3527</strain>
    </source>
</reference>
<dbReference type="Gene3D" id="3.30.160.390">
    <property type="entry name" value="Integrase, DNA-binding domain"/>
    <property type="match status" value="1"/>
</dbReference>
<dbReference type="InterPro" id="IPR010998">
    <property type="entry name" value="Integrase_recombinase_N"/>
</dbReference>
<dbReference type="AlphaFoldDB" id="A0A0J0ZK59"/>
<organism evidence="8 9">
    <name type="scientific">Acinetobacter baumannii MRSN 3527</name>
    <dbReference type="NCBI Taxonomy" id="1409923"/>
    <lineage>
        <taxon>Bacteria</taxon>
        <taxon>Pseudomonadati</taxon>
        <taxon>Pseudomonadota</taxon>
        <taxon>Gammaproteobacteria</taxon>
        <taxon>Moraxellales</taxon>
        <taxon>Moraxellaceae</taxon>
        <taxon>Acinetobacter</taxon>
        <taxon>Acinetobacter calcoaceticus/baumannii complex</taxon>
    </lineage>
</organism>
<feature type="domain" description="Core-binding (CB)" evidence="7">
    <location>
        <begin position="124"/>
        <end position="201"/>
    </location>
</feature>
<dbReference type="InterPro" id="IPR011010">
    <property type="entry name" value="DNA_brk_join_enz"/>
</dbReference>
<dbReference type="PROSITE" id="PS51898">
    <property type="entry name" value="TYR_RECOMBINASE"/>
    <property type="match status" value="1"/>
</dbReference>